<sequence>MNKRRVLIEHLSVVYLRYKYKKAQNRTRTPGFSISILSPDINTKKQVLQDRQGLQHPWRFLTKSMFFKRKRLFFFEKTVYLVF</sequence>
<organism evidence="1 2">
    <name type="scientific">Oenococcus oeni (strain ATCC BAA-331 / PSU-1)</name>
    <dbReference type="NCBI Taxonomy" id="203123"/>
    <lineage>
        <taxon>Bacteria</taxon>
        <taxon>Bacillati</taxon>
        <taxon>Bacillota</taxon>
        <taxon>Bacilli</taxon>
        <taxon>Lactobacillales</taxon>
        <taxon>Lactobacillaceae</taxon>
        <taxon>Oenococcus</taxon>
    </lineage>
</organism>
<dbReference type="AlphaFoldDB" id="Q04HL6"/>
<keyword evidence="2" id="KW-1185">Reference proteome</keyword>
<protein>
    <submittedName>
        <fullName evidence="1">Uncharacterized protein</fullName>
    </submittedName>
</protein>
<evidence type="ECO:0000313" key="2">
    <source>
        <dbReference type="Proteomes" id="UP000000774"/>
    </source>
</evidence>
<gene>
    <name evidence="1" type="ordered locus">OEOE_0052</name>
</gene>
<proteinExistence type="predicted"/>
<accession>Q04HL6</accession>
<name>Q04HL6_OENOB</name>
<dbReference type="EMBL" id="CP000411">
    <property type="protein sequence ID" value="ABJ56056.1"/>
    <property type="molecule type" value="Genomic_DNA"/>
</dbReference>
<dbReference type="Proteomes" id="UP000000774">
    <property type="component" value="Chromosome"/>
</dbReference>
<dbReference type="KEGG" id="ooe:OEOE_0052"/>
<evidence type="ECO:0000313" key="1">
    <source>
        <dbReference type="EMBL" id="ABJ56056.1"/>
    </source>
</evidence>
<dbReference type="HOGENOM" id="CLU_2539255_0_0_9"/>
<reference evidence="1 2" key="1">
    <citation type="journal article" date="2006" name="Proc. Natl. Acad. Sci. U.S.A.">
        <title>Comparative genomics of the lactic acid bacteria.</title>
        <authorList>
            <person name="Makarova K."/>
            <person name="Slesarev A."/>
            <person name="Wolf Y."/>
            <person name="Sorokin A."/>
            <person name="Mirkin B."/>
            <person name="Koonin E."/>
            <person name="Pavlov A."/>
            <person name="Pavlova N."/>
            <person name="Karamychev V."/>
            <person name="Polouchine N."/>
            <person name="Shakhova V."/>
            <person name="Grigoriev I."/>
            <person name="Lou Y."/>
            <person name="Rohksar D."/>
            <person name="Lucas S."/>
            <person name="Huang K."/>
            <person name="Goodstein D.M."/>
            <person name="Hawkins T."/>
            <person name="Plengvidhya V."/>
            <person name="Welker D."/>
            <person name="Hughes J."/>
            <person name="Goh Y."/>
            <person name="Benson A."/>
            <person name="Baldwin K."/>
            <person name="Lee J.H."/>
            <person name="Diaz-Muniz I."/>
            <person name="Dosti B."/>
            <person name="Smeianov V."/>
            <person name="Wechter W."/>
            <person name="Barabote R."/>
            <person name="Lorca G."/>
            <person name="Altermann E."/>
            <person name="Barrangou R."/>
            <person name="Ganesan B."/>
            <person name="Xie Y."/>
            <person name="Rawsthorne H."/>
            <person name="Tamir D."/>
            <person name="Parker C."/>
            <person name="Breidt F."/>
            <person name="Broadbent J."/>
            <person name="Hutkins R."/>
            <person name="O'Sullivan D."/>
            <person name="Steele J."/>
            <person name="Unlu G."/>
            <person name="Saier M."/>
            <person name="Klaenhammer T."/>
            <person name="Richardson P."/>
            <person name="Kozyavkin S."/>
            <person name="Weimer B."/>
            <person name="Mills D."/>
        </authorList>
    </citation>
    <scope>NUCLEOTIDE SEQUENCE [LARGE SCALE GENOMIC DNA]</scope>
    <source>
        <strain evidence="2">ATCC BAA-331 / PSU-1</strain>
    </source>
</reference>